<keyword evidence="1" id="KW-1185">Reference proteome</keyword>
<dbReference type="WBParaSite" id="nRc.2.0.1.t29944-RA">
    <property type="protein sequence ID" value="nRc.2.0.1.t29944-RA"/>
    <property type="gene ID" value="nRc.2.0.1.g29944"/>
</dbReference>
<organism evidence="1 2">
    <name type="scientific">Romanomermis culicivorax</name>
    <name type="common">Nematode worm</name>
    <dbReference type="NCBI Taxonomy" id="13658"/>
    <lineage>
        <taxon>Eukaryota</taxon>
        <taxon>Metazoa</taxon>
        <taxon>Ecdysozoa</taxon>
        <taxon>Nematoda</taxon>
        <taxon>Enoplea</taxon>
        <taxon>Dorylaimia</taxon>
        <taxon>Mermithida</taxon>
        <taxon>Mermithoidea</taxon>
        <taxon>Mermithidae</taxon>
        <taxon>Romanomermis</taxon>
    </lineage>
</organism>
<name>A0A915JV75_ROMCU</name>
<evidence type="ECO:0000313" key="2">
    <source>
        <dbReference type="WBParaSite" id="nRc.2.0.1.t29944-RA"/>
    </source>
</evidence>
<protein>
    <submittedName>
        <fullName evidence="2">Uncharacterized protein</fullName>
    </submittedName>
</protein>
<proteinExistence type="predicted"/>
<dbReference type="AlphaFoldDB" id="A0A915JV75"/>
<dbReference type="Proteomes" id="UP000887565">
    <property type="component" value="Unplaced"/>
</dbReference>
<accession>A0A915JV75</accession>
<sequence>MYLFGPDFTLEPLDPTAPCKNSLALCANCHKCPCTKKTLGENSGRWQWHLSDSCAHSAAQRILVSSRRTSCYYSDDRS</sequence>
<evidence type="ECO:0000313" key="1">
    <source>
        <dbReference type="Proteomes" id="UP000887565"/>
    </source>
</evidence>
<reference evidence="2" key="1">
    <citation type="submission" date="2022-11" db="UniProtKB">
        <authorList>
            <consortium name="WormBaseParasite"/>
        </authorList>
    </citation>
    <scope>IDENTIFICATION</scope>
</reference>